<feature type="transmembrane region" description="Helical" evidence="6">
    <location>
        <begin position="396"/>
        <end position="420"/>
    </location>
</feature>
<keyword evidence="2 6" id="KW-0812">Transmembrane</keyword>
<dbReference type="AlphaFoldDB" id="A0AAD1UDE5"/>
<dbReference type="PANTHER" id="PTHR10924">
    <property type="entry name" value="MAJOR FACILITATOR SUPERFAMILY PROTEIN-RELATED"/>
    <property type="match status" value="1"/>
</dbReference>
<evidence type="ECO:0000256" key="5">
    <source>
        <dbReference type="SAM" id="MobiDB-lite"/>
    </source>
</evidence>
<dbReference type="Proteomes" id="UP001295684">
    <property type="component" value="Unassembled WGS sequence"/>
</dbReference>
<feature type="transmembrane region" description="Helical" evidence="6">
    <location>
        <begin position="43"/>
        <end position="70"/>
    </location>
</feature>
<feature type="transmembrane region" description="Helical" evidence="6">
    <location>
        <begin position="110"/>
        <end position="127"/>
    </location>
</feature>
<evidence type="ECO:0000256" key="6">
    <source>
        <dbReference type="SAM" id="Phobius"/>
    </source>
</evidence>
<feature type="transmembrane region" description="Helical" evidence="6">
    <location>
        <begin position="167"/>
        <end position="192"/>
    </location>
</feature>
<feature type="transmembrane region" description="Helical" evidence="6">
    <location>
        <begin position="337"/>
        <end position="355"/>
    </location>
</feature>
<feature type="transmembrane region" description="Helical" evidence="6">
    <location>
        <begin position="133"/>
        <end position="155"/>
    </location>
</feature>
<dbReference type="InterPro" id="IPR011701">
    <property type="entry name" value="MFS"/>
</dbReference>
<reference evidence="7" key="1">
    <citation type="submission" date="2023-07" db="EMBL/GenBank/DDBJ databases">
        <authorList>
            <consortium name="AG Swart"/>
            <person name="Singh M."/>
            <person name="Singh A."/>
            <person name="Seah K."/>
            <person name="Emmerich C."/>
        </authorList>
    </citation>
    <scope>NUCLEOTIDE SEQUENCE</scope>
    <source>
        <strain evidence="7">DP1</strain>
    </source>
</reference>
<evidence type="ECO:0000256" key="1">
    <source>
        <dbReference type="ARBA" id="ARBA00004141"/>
    </source>
</evidence>
<evidence type="ECO:0000313" key="8">
    <source>
        <dbReference type="Proteomes" id="UP001295684"/>
    </source>
</evidence>
<protein>
    <recommendedName>
        <fullName evidence="9">Major facilitator superfamily (MFS) profile domain-containing protein</fullName>
    </recommendedName>
</protein>
<dbReference type="SUPFAM" id="SSF103473">
    <property type="entry name" value="MFS general substrate transporter"/>
    <property type="match status" value="1"/>
</dbReference>
<dbReference type="EMBL" id="CAMPGE010007878">
    <property type="protein sequence ID" value="CAI2366797.1"/>
    <property type="molecule type" value="Genomic_DNA"/>
</dbReference>
<feature type="transmembrane region" description="Helical" evidence="6">
    <location>
        <begin position="270"/>
        <end position="294"/>
    </location>
</feature>
<accession>A0AAD1UDE5</accession>
<name>A0AAD1UDE5_EUPCR</name>
<organism evidence="7 8">
    <name type="scientific">Euplotes crassus</name>
    <dbReference type="NCBI Taxonomy" id="5936"/>
    <lineage>
        <taxon>Eukaryota</taxon>
        <taxon>Sar</taxon>
        <taxon>Alveolata</taxon>
        <taxon>Ciliophora</taxon>
        <taxon>Intramacronucleata</taxon>
        <taxon>Spirotrichea</taxon>
        <taxon>Hypotrichia</taxon>
        <taxon>Euplotida</taxon>
        <taxon>Euplotidae</taxon>
        <taxon>Moneuplotes</taxon>
    </lineage>
</organism>
<sequence>MDTDSSKKKKESLNHKSETSGDPTERSQSEKVKPRYTVYGMRWVICIFFTTSIVASGLGMVGMSAITPIISKIYDVSGLETSMLVLPFIVLFIPCIFPANYLIENYGISIPVYWASVTLLIGAWIRLLVNVNFYIVIGGQVIMALGQPFMLSAPAKLSALWFAEKEMAISTTLGSLAAPIGAVTGFLLPLPLIGDSDAPSDEVSVEHGKSVFFRYILVQNIVITVLGLPIIFFIRNQPPTPPSASAAKALRKKPVNQCKSIGQLFKNIDFITLLISFSMIYSIYTTLGAAVGQLSENFGYPTSANSLFGTSYIFGGLFGSFAHAILLDKYQKYKLQYCFIGITCIISLGAIAGTINLGIQALTIALLFFLGFAQLPIIGVAYSFCSQLTYPVNEALSCGMLQLFGSIFATILTFVVGLLLDKGLRYPAVFLMIGFVVVGTFFQFFVREILRRKRAGLKSSSFSFNIGNHGQLQDTKESPQVISEPLSHPTTYTPLMEDDH</sequence>
<comment type="subcellular location">
    <subcellularLocation>
        <location evidence="1">Membrane</location>
        <topology evidence="1">Multi-pass membrane protein</topology>
    </subcellularLocation>
</comment>
<feature type="transmembrane region" description="Helical" evidence="6">
    <location>
        <begin position="82"/>
        <end position="103"/>
    </location>
</feature>
<evidence type="ECO:0000313" key="7">
    <source>
        <dbReference type="EMBL" id="CAI2366797.1"/>
    </source>
</evidence>
<dbReference type="InterPro" id="IPR049680">
    <property type="entry name" value="FLVCR1-2_SLC49-like"/>
</dbReference>
<feature type="compositionally biased region" description="Polar residues" evidence="5">
    <location>
        <begin position="470"/>
        <end position="481"/>
    </location>
</feature>
<feature type="region of interest" description="Disordered" evidence="5">
    <location>
        <begin position="470"/>
        <end position="500"/>
    </location>
</feature>
<keyword evidence="3 6" id="KW-1133">Transmembrane helix</keyword>
<dbReference type="Pfam" id="PF07690">
    <property type="entry name" value="MFS_1"/>
    <property type="match status" value="1"/>
</dbReference>
<evidence type="ECO:0000256" key="4">
    <source>
        <dbReference type="ARBA" id="ARBA00023136"/>
    </source>
</evidence>
<dbReference type="GO" id="GO:0022857">
    <property type="term" value="F:transmembrane transporter activity"/>
    <property type="evidence" value="ECO:0007669"/>
    <property type="project" value="InterPro"/>
</dbReference>
<dbReference type="PANTHER" id="PTHR10924:SF6">
    <property type="entry name" value="SOLUTE CARRIER FAMILY 49 MEMBER A3"/>
    <property type="match status" value="1"/>
</dbReference>
<comment type="caution">
    <text evidence="7">The sequence shown here is derived from an EMBL/GenBank/DDBJ whole genome shotgun (WGS) entry which is preliminary data.</text>
</comment>
<feature type="transmembrane region" description="Helical" evidence="6">
    <location>
        <begin position="361"/>
        <end position="384"/>
    </location>
</feature>
<dbReference type="Gene3D" id="1.20.1250.20">
    <property type="entry name" value="MFS general substrate transporter like domains"/>
    <property type="match status" value="2"/>
</dbReference>
<keyword evidence="4 6" id="KW-0472">Membrane</keyword>
<dbReference type="InterPro" id="IPR036259">
    <property type="entry name" value="MFS_trans_sf"/>
</dbReference>
<proteinExistence type="predicted"/>
<evidence type="ECO:0000256" key="2">
    <source>
        <dbReference type="ARBA" id="ARBA00022692"/>
    </source>
</evidence>
<evidence type="ECO:0000256" key="3">
    <source>
        <dbReference type="ARBA" id="ARBA00022989"/>
    </source>
</evidence>
<gene>
    <name evidence="7" type="ORF">ECRASSUSDP1_LOCUS8071</name>
</gene>
<feature type="transmembrane region" description="Helical" evidence="6">
    <location>
        <begin position="212"/>
        <end position="234"/>
    </location>
</feature>
<feature type="transmembrane region" description="Helical" evidence="6">
    <location>
        <begin position="306"/>
        <end position="325"/>
    </location>
</feature>
<dbReference type="GO" id="GO:0016020">
    <property type="term" value="C:membrane"/>
    <property type="evidence" value="ECO:0007669"/>
    <property type="project" value="UniProtKB-SubCell"/>
</dbReference>
<feature type="transmembrane region" description="Helical" evidence="6">
    <location>
        <begin position="426"/>
        <end position="446"/>
    </location>
</feature>
<evidence type="ECO:0008006" key="9">
    <source>
        <dbReference type="Google" id="ProtNLM"/>
    </source>
</evidence>
<keyword evidence="8" id="KW-1185">Reference proteome</keyword>
<feature type="region of interest" description="Disordered" evidence="5">
    <location>
        <begin position="1"/>
        <end position="29"/>
    </location>
</feature>